<evidence type="ECO:0008006" key="8">
    <source>
        <dbReference type="Google" id="ProtNLM"/>
    </source>
</evidence>
<evidence type="ECO:0000259" key="5">
    <source>
        <dbReference type="Pfam" id="PF08244"/>
    </source>
</evidence>
<dbReference type="InterPro" id="IPR001362">
    <property type="entry name" value="Glyco_hydro_32"/>
</dbReference>
<evidence type="ECO:0000313" key="7">
    <source>
        <dbReference type="Proteomes" id="UP000674318"/>
    </source>
</evidence>
<dbReference type="Gene3D" id="2.60.120.560">
    <property type="entry name" value="Exo-inulinase, domain 1"/>
    <property type="match status" value="1"/>
</dbReference>
<dbReference type="SUPFAM" id="SSF75005">
    <property type="entry name" value="Arabinanase/levansucrase/invertase"/>
    <property type="match status" value="1"/>
</dbReference>
<dbReference type="GO" id="GO:0004553">
    <property type="term" value="F:hydrolase activity, hydrolyzing O-glycosyl compounds"/>
    <property type="evidence" value="ECO:0007669"/>
    <property type="project" value="InterPro"/>
</dbReference>
<dbReference type="SUPFAM" id="SSF56300">
    <property type="entry name" value="Metallo-dependent phosphatases"/>
    <property type="match status" value="1"/>
</dbReference>
<dbReference type="InterPro" id="IPR023296">
    <property type="entry name" value="Glyco_hydro_beta-prop_sf"/>
</dbReference>
<dbReference type="InterPro" id="IPR013320">
    <property type="entry name" value="ConA-like_dom_sf"/>
</dbReference>
<dbReference type="KEGG" id="phet:94287188"/>
<evidence type="ECO:0000313" key="6">
    <source>
        <dbReference type="EMBL" id="KAG5492484.1"/>
    </source>
</evidence>
<dbReference type="InterPro" id="IPR013189">
    <property type="entry name" value="Glyco_hydro_32_C"/>
</dbReference>
<dbReference type="EMBL" id="JAFJZO010000035">
    <property type="protein sequence ID" value="KAG5492484.1"/>
    <property type="molecule type" value="Genomic_DNA"/>
</dbReference>
<gene>
    <name evidence="6" type="ORF">JKF63_01062</name>
</gene>
<dbReference type="PANTHER" id="PTHR31953">
    <property type="entry name" value="BETA-FRUCTOFURANOSIDASE, INSOLUBLE ISOENZYME CWINV1-RELATED"/>
    <property type="match status" value="1"/>
</dbReference>
<feature type="domain" description="Glycosyl hydrolase family 32 C-terminal" evidence="5">
    <location>
        <begin position="830"/>
        <end position="1047"/>
    </location>
</feature>
<evidence type="ECO:0000256" key="2">
    <source>
        <dbReference type="ARBA" id="ARBA00022801"/>
    </source>
</evidence>
<evidence type="ECO:0000256" key="3">
    <source>
        <dbReference type="ARBA" id="ARBA00023295"/>
    </source>
</evidence>
<dbReference type="OrthoDB" id="202537at2759"/>
<dbReference type="RefSeq" id="XP_067753268.1">
    <property type="nucleotide sequence ID" value="XM_067897111.1"/>
</dbReference>
<dbReference type="Pfam" id="PF08244">
    <property type="entry name" value="Glyco_hydro_32C"/>
    <property type="match status" value="1"/>
</dbReference>
<dbReference type="AlphaFoldDB" id="A0A836KZ96"/>
<evidence type="ECO:0000256" key="1">
    <source>
        <dbReference type="ARBA" id="ARBA00009902"/>
    </source>
</evidence>
<dbReference type="Pfam" id="PF00251">
    <property type="entry name" value="Glyco_hydro_32N"/>
    <property type="match status" value="1"/>
</dbReference>
<proteinExistence type="inferred from homology"/>
<dbReference type="PROSITE" id="PS00609">
    <property type="entry name" value="GLYCOSYL_HYDROL_F32"/>
    <property type="match status" value="1"/>
</dbReference>
<dbReference type="CDD" id="cd18624">
    <property type="entry name" value="GH32_Fruct1-like"/>
    <property type="match status" value="1"/>
</dbReference>
<comment type="similarity">
    <text evidence="1">Belongs to the glycosyl hydrolase 32 family.</text>
</comment>
<feature type="domain" description="Glycosyl hydrolase family 32 N-terminal" evidence="4">
    <location>
        <begin position="472"/>
        <end position="796"/>
    </location>
</feature>
<accession>A0A836KZ96</accession>
<dbReference type="InterPro" id="IPR029052">
    <property type="entry name" value="Metallo-depent_PP-like"/>
</dbReference>
<evidence type="ECO:0000259" key="4">
    <source>
        <dbReference type="Pfam" id="PF00251"/>
    </source>
</evidence>
<dbReference type="InterPro" id="IPR013148">
    <property type="entry name" value="Glyco_hydro_32_N"/>
</dbReference>
<comment type="caution">
    <text evidence="6">The sequence shown here is derived from an EMBL/GenBank/DDBJ whole genome shotgun (WGS) entry which is preliminary data.</text>
</comment>
<dbReference type="GO" id="GO:0005975">
    <property type="term" value="P:carbohydrate metabolic process"/>
    <property type="evidence" value="ECO:0007669"/>
    <property type="project" value="InterPro"/>
</dbReference>
<organism evidence="6 7">
    <name type="scientific">Porcisia hertigi</name>
    <dbReference type="NCBI Taxonomy" id="2761500"/>
    <lineage>
        <taxon>Eukaryota</taxon>
        <taxon>Discoba</taxon>
        <taxon>Euglenozoa</taxon>
        <taxon>Kinetoplastea</taxon>
        <taxon>Metakinetoplastina</taxon>
        <taxon>Trypanosomatida</taxon>
        <taxon>Trypanosomatidae</taxon>
        <taxon>Leishmaniinae</taxon>
        <taxon>Porcisia</taxon>
    </lineage>
</organism>
<dbReference type="SUPFAM" id="SSF49899">
    <property type="entry name" value="Concanavalin A-like lectins/glucanases"/>
    <property type="match status" value="1"/>
</dbReference>
<dbReference type="Gene3D" id="3.60.21.10">
    <property type="match status" value="1"/>
</dbReference>
<keyword evidence="2" id="KW-0378">Hydrolase</keyword>
<name>A0A836KZ96_9TRYP</name>
<dbReference type="GeneID" id="94287188"/>
<dbReference type="Gene3D" id="2.115.10.20">
    <property type="entry name" value="Glycosyl hydrolase domain, family 43"/>
    <property type="match status" value="1"/>
</dbReference>
<keyword evidence="7" id="KW-1185">Reference proteome</keyword>
<reference evidence="6 7" key="1">
    <citation type="submission" date="2021-02" db="EMBL/GenBank/DDBJ databases">
        <title>Porcisia hertigi Genome sequencing and assembly.</title>
        <authorList>
            <person name="Almutairi H."/>
            <person name="Gatherer D."/>
        </authorList>
    </citation>
    <scope>NUCLEOTIDE SEQUENCE [LARGE SCALE GENOMIC DNA]</scope>
    <source>
        <strain evidence="6 7">C119</strain>
    </source>
</reference>
<sequence>MTRQYRRHAGGTASAAVLALAIVIFTLCVAATATVKVSFVSDEHYDPAYGTPKAYGTCTTLSAPPFGRRGCDAPDTLLAVATSDVMMQRPAYTFFGGDWQRHDMSSTSLTTTDVFTPMSQYFERISLSNEDTAFNKPRVTTVLGNNDVIPDYFFDISDSSQATMKAQVGVLKNYTLLNTTQGMVMSRCGFYSGVASAKLRVLALHTLVWAYKLWPALADTETDPCGQLAWMVEEINAARTAGQKVIITGHIPPLPNVFKVIKHGGVGPVEKDMYWKPMYQSAYTSIVFNNKDIITLQLFGHTHRFAIVGDEEMGVPLIVMNAITPLYGNRPAYLVADFDTATWRLKTLTQRHANTDFIQWSRGLEVAAALGITDLSDVSSVHAAVAGMFTDDALFENYMTLRTGGAIDDPCTTTLCRVYTICAMLYASHDNVNSCVLSQIPSSSSSSDLSSSNDNTPNLDASTHINAQPQYHIRPPRHWVNDPNGPYRDPVTGRIHLYMQYNPNGPLSADIEWYHITSQDYVKWRRPESPVAVRTNNWYDKRGAYSGTMMDNNNNEPVMVYTCAVSKKIQRQCIATISSRDLTGKRTLDAFEQRPLNPILTENNVPGLVGLDNFRDPTEWWRDPANSSQWLIAFAARIQDTEGDNAHVVVFSTADPTFQSDYNFSHSLYIYKYDNDKMFERPDFFSLGQGGEHYLKVSTMASLRDYIIYGSYQADPVTGKYVFLEDLSRTFTFIDYGPFYASKTFYDPLLNRRMIWGWTKEELSNEQMTTQGWSGVQNLLRAMEYDSAEKKLKTYPIPELEGLRRRRLYSQPGTNPLVLADGRPQTLIMAGTNATRQHEIIVTFTLSSMALFDGTLYYTERTAPEFGVMIRANANLSQYTTVSVRMPAATRLPLLNRAQDSMWAPIKVYPGARRNAARNCSAECARVRTCVSWTYTSAPPSRCALYWKTSRREYDTTSQSGTVNIPLLHMGRTHSGSIGTTQSLLGRAPVKQTNPNVVQLRIFVDDSIIEVFKDGGLETVTGRLYLPGGASQTGIAVYAKNMGTVTITASAEVFSMNSAFATDSGPASDRAYTNSRYNLLSVLGVV</sequence>
<dbReference type="InterPro" id="IPR050551">
    <property type="entry name" value="Fructan_Metab_Enzymes"/>
</dbReference>
<protein>
    <recommendedName>
        <fullName evidence="8">Beta-fructofuranosidase-like protein</fullName>
    </recommendedName>
</protein>
<keyword evidence="3" id="KW-0326">Glycosidase</keyword>
<dbReference type="Proteomes" id="UP000674318">
    <property type="component" value="Chromosome 35"/>
</dbReference>
<dbReference type="InterPro" id="IPR018053">
    <property type="entry name" value="Glyco_hydro_32_AS"/>
</dbReference>
<dbReference type="SMART" id="SM00640">
    <property type="entry name" value="Glyco_32"/>
    <property type="match status" value="1"/>
</dbReference>